<dbReference type="InterPro" id="IPR029063">
    <property type="entry name" value="SAM-dependent_MTases_sf"/>
</dbReference>
<dbReference type="PATRIC" id="fig|741277.3.peg.2387"/>
<dbReference type="PANTHER" id="PTHR43861:SF3">
    <property type="entry name" value="PUTATIVE (AFU_ORTHOLOGUE AFUA_2G14390)-RELATED"/>
    <property type="match status" value="1"/>
</dbReference>
<dbReference type="Proteomes" id="UP000004344">
    <property type="component" value="Unassembled WGS sequence"/>
</dbReference>
<dbReference type="GO" id="GO:0008168">
    <property type="term" value="F:methyltransferase activity"/>
    <property type="evidence" value="ECO:0007669"/>
    <property type="project" value="UniProtKB-KW"/>
</dbReference>
<keyword evidence="3" id="KW-0489">Methyltransferase</keyword>
<evidence type="ECO:0000313" key="4">
    <source>
        <dbReference type="Proteomes" id="UP000004344"/>
    </source>
</evidence>
<keyword evidence="1 3" id="KW-0808">Transferase</keyword>
<reference evidence="3 4" key="1">
    <citation type="submission" date="2011-09" db="EMBL/GenBank/DDBJ databases">
        <title>The draft genome of Fischerella sp. JSC-11.</title>
        <authorList>
            <consortium name="US DOE Joint Genome Institute (JGI-PGF)"/>
            <person name="Lucas S."/>
            <person name="Han J."/>
            <person name="Lapidus A."/>
            <person name="Cheng J.-F."/>
            <person name="Goodwin L."/>
            <person name="Pitluck S."/>
            <person name="Peters L."/>
            <person name="Land M.L."/>
            <person name="Hauser L."/>
            <person name="Sarkisova S."/>
            <person name="Bryant D.A."/>
            <person name="Brown I."/>
            <person name="Woyke T.J."/>
        </authorList>
    </citation>
    <scope>NUCLEOTIDE SEQUENCE [LARGE SCALE GENOMIC DNA]</scope>
    <source>
        <strain evidence="3 4">JSC-11</strain>
    </source>
</reference>
<dbReference type="EMBL" id="AGIZ01000008">
    <property type="protein sequence ID" value="EHC12164.1"/>
    <property type="molecule type" value="Genomic_DNA"/>
</dbReference>
<dbReference type="AlphaFoldDB" id="G6FVA9"/>
<dbReference type="InterPro" id="IPR025714">
    <property type="entry name" value="Methyltranfer_dom"/>
</dbReference>
<organism evidence="3 4">
    <name type="scientific">Fischerella thermalis JSC-11</name>
    <dbReference type="NCBI Taxonomy" id="741277"/>
    <lineage>
        <taxon>Bacteria</taxon>
        <taxon>Bacillati</taxon>
        <taxon>Cyanobacteriota</taxon>
        <taxon>Cyanophyceae</taxon>
        <taxon>Nostocales</taxon>
        <taxon>Hapalosiphonaceae</taxon>
        <taxon>Fischerella</taxon>
    </lineage>
</organism>
<accession>G6FVA9</accession>
<evidence type="ECO:0000313" key="3">
    <source>
        <dbReference type="EMBL" id="EHC12164.1"/>
    </source>
</evidence>
<name>G6FVA9_9CYAN</name>
<dbReference type="CDD" id="cd02440">
    <property type="entry name" value="AdoMet_MTases"/>
    <property type="match status" value="1"/>
</dbReference>
<dbReference type="Gene3D" id="3.40.50.150">
    <property type="entry name" value="Vaccinia Virus protein VP39"/>
    <property type="match status" value="1"/>
</dbReference>
<protein>
    <submittedName>
        <fullName evidence="3">Methyltransferase type 11</fullName>
    </submittedName>
</protein>
<dbReference type="SUPFAM" id="SSF53335">
    <property type="entry name" value="S-adenosyl-L-methionine-dependent methyltransferases"/>
    <property type="match status" value="1"/>
</dbReference>
<dbReference type="Pfam" id="PF13847">
    <property type="entry name" value="Methyltransf_31"/>
    <property type="match status" value="1"/>
</dbReference>
<keyword evidence="4" id="KW-1185">Reference proteome</keyword>
<dbReference type="GO" id="GO:0032259">
    <property type="term" value="P:methylation"/>
    <property type="evidence" value="ECO:0007669"/>
    <property type="project" value="UniProtKB-KW"/>
</dbReference>
<sequence>MTMERVLEPEVMDSLEEAIEYDAMDFTEVNSAFAQEAIALGPSEQGVVLDAGTGTGRIPIIMCQIRHKWQVIAIDLAASMLQIAAHHVQEAGLQEQIRLELVDVKHMPYGDRQFDLVVSNSLVHHLPNPLSFFQELKRVLKPNGGIFIRDLFRPRDQATMNALVDSIGAEYNEHQKKLFRDSLHAALTIDEVRNLLAEVGLSGVEVYQSSDRHWTVQKPWNC</sequence>
<dbReference type="PANTHER" id="PTHR43861">
    <property type="entry name" value="TRANS-ACONITATE 2-METHYLTRANSFERASE-RELATED"/>
    <property type="match status" value="1"/>
</dbReference>
<gene>
    <name evidence="3" type="ORF">FJSC11DRAFT_2806</name>
</gene>
<evidence type="ECO:0000259" key="2">
    <source>
        <dbReference type="Pfam" id="PF13847"/>
    </source>
</evidence>
<proteinExistence type="predicted"/>
<feature type="domain" description="Methyltransferase" evidence="2">
    <location>
        <begin position="45"/>
        <end position="171"/>
    </location>
</feature>
<comment type="caution">
    <text evidence="3">The sequence shown here is derived from an EMBL/GenBank/DDBJ whole genome shotgun (WGS) entry which is preliminary data.</text>
</comment>
<evidence type="ECO:0000256" key="1">
    <source>
        <dbReference type="ARBA" id="ARBA00022679"/>
    </source>
</evidence>